<dbReference type="FunFam" id="3.30.160.60:FF:000100">
    <property type="entry name" value="Zinc finger 45-like"/>
    <property type="match status" value="2"/>
</dbReference>
<dbReference type="EMBL" id="JASPKZ010007310">
    <property type="protein sequence ID" value="KAJ9585082.1"/>
    <property type="molecule type" value="Genomic_DNA"/>
</dbReference>
<feature type="domain" description="C2H2-type" evidence="12">
    <location>
        <begin position="842"/>
        <end position="869"/>
    </location>
</feature>
<dbReference type="Pfam" id="PF13894">
    <property type="entry name" value="zf-C2H2_4"/>
    <property type="match status" value="1"/>
</dbReference>
<dbReference type="InterPro" id="IPR013087">
    <property type="entry name" value="Znf_C2H2_type"/>
</dbReference>
<gene>
    <name evidence="13" type="ORF">L9F63_020590</name>
</gene>
<evidence type="ECO:0000313" key="14">
    <source>
        <dbReference type="Proteomes" id="UP001233999"/>
    </source>
</evidence>
<organism evidence="13 14">
    <name type="scientific">Diploptera punctata</name>
    <name type="common">Pacific beetle cockroach</name>
    <dbReference type="NCBI Taxonomy" id="6984"/>
    <lineage>
        <taxon>Eukaryota</taxon>
        <taxon>Metazoa</taxon>
        <taxon>Ecdysozoa</taxon>
        <taxon>Arthropoda</taxon>
        <taxon>Hexapoda</taxon>
        <taxon>Insecta</taxon>
        <taxon>Pterygota</taxon>
        <taxon>Neoptera</taxon>
        <taxon>Polyneoptera</taxon>
        <taxon>Dictyoptera</taxon>
        <taxon>Blattodea</taxon>
        <taxon>Blaberoidea</taxon>
        <taxon>Blaberidae</taxon>
        <taxon>Diplopterinae</taxon>
        <taxon>Diploptera</taxon>
    </lineage>
</organism>
<feature type="domain" description="C2H2-type" evidence="12">
    <location>
        <begin position="554"/>
        <end position="581"/>
    </location>
</feature>
<feature type="domain" description="C2H2-type" evidence="12">
    <location>
        <begin position="644"/>
        <end position="672"/>
    </location>
</feature>
<dbReference type="AlphaFoldDB" id="A0AAD7ZR74"/>
<dbReference type="Proteomes" id="UP001233999">
    <property type="component" value="Unassembled WGS sequence"/>
</dbReference>
<evidence type="ECO:0000256" key="11">
    <source>
        <dbReference type="SAM" id="MobiDB-lite"/>
    </source>
</evidence>
<feature type="domain" description="C2H2-type" evidence="12">
    <location>
        <begin position="1043"/>
        <end position="1071"/>
    </location>
</feature>
<evidence type="ECO:0000256" key="10">
    <source>
        <dbReference type="PROSITE-ProRule" id="PRU00042"/>
    </source>
</evidence>
<dbReference type="FunFam" id="3.30.160.60:FF:000646">
    <property type="entry name" value="Myeloid zinc finger 1"/>
    <property type="match status" value="1"/>
</dbReference>
<evidence type="ECO:0000256" key="4">
    <source>
        <dbReference type="ARBA" id="ARBA00022771"/>
    </source>
</evidence>
<dbReference type="PANTHER" id="PTHR24408">
    <property type="entry name" value="ZINC FINGER PROTEIN"/>
    <property type="match status" value="1"/>
</dbReference>
<dbReference type="GO" id="GO:0000981">
    <property type="term" value="F:DNA-binding transcription factor activity, RNA polymerase II-specific"/>
    <property type="evidence" value="ECO:0007669"/>
    <property type="project" value="TreeGrafter"/>
</dbReference>
<feature type="domain" description="C2H2-type" evidence="12">
    <location>
        <begin position="926"/>
        <end position="953"/>
    </location>
</feature>
<keyword evidence="7" id="KW-0238">DNA-binding</keyword>
<dbReference type="PROSITE" id="PS50157">
    <property type="entry name" value="ZINC_FINGER_C2H2_2"/>
    <property type="match status" value="16"/>
</dbReference>
<evidence type="ECO:0000256" key="8">
    <source>
        <dbReference type="ARBA" id="ARBA00023163"/>
    </source>
</evidence>
<feature type="domain" description="C2H2-type" evidence="12">
    <location>
        <begin position="898"/>
        <end position="925"/>
    </location>
</feature>
<dbReference type="Pfam" id="PF13912">
    <property type="entry name" value="zf-C2H2_6"/>
    <property type="match status" value="4"/>
</dbReference>
<feature type="domain" description="C2H2-type" evidence="12">
    <location>
        <begin position="499"/>
        <end position="526"/>
    </location>
</feature>
<keyword evidence="3" id="KW-0677">Repeat</keyword>
<accession>A0AAD7ZR74</accession>
<dbReference type="GO" id="GO:0008270">
    <property type="term" value="F:zinc ion binding"/>
    <property type="evidence" value="ECO:0007669"/>
    <property type="project" value="UniProtKB-KW"/>
</dbReference>
<feature type="domain" description="C2H2-type" evidence="12">
    <location>
        <begin position="1014"/>
        <end position="1041"/>
    </location>
</feature>
<feature type="domain" description="C2H2-type" evidence="12">
    <location>
        <begin position="986"/>
        <end position="1013"/>
    </location>
</feature>
<feature type="domain" description="C2H2-type" evidence="12">
    <location>
        <begin position="870"/>
        <end position="897"/>
    </location>
</feature>
<dbReference type="InterPro" id="IPR036236">
    <property type="entry name" value="Znf_C2H2_sf"/>
</dbReference>
<protein>
    <recommendedName>
        <fullName evidence="12">C2H2-type domain-containing protein</fullName>
    </recommendedName>
</protein>
<dbReference type="Gene3D" id="3.30.160.60">
    <property type="entry name" value="Classic Zinc Finger"/>
    <property type="match status" value="14"/>
</dbReference>
<feature type="domain" description="C2H2-type" evidence="12">
    <location>
        <begin position="285"/>
        <end position="312"/>
    </location>
</feature>
<evidence type="ECO:0000256" key="5">
    <source>
        <dbReference type="ARBA" id="ARBA00022833"/>
    </source>
</evidence>
<dbReference type="SMART" id="SM00355">
    <property type="entry name" value="ZnF_C2H2"/>
    <property type="match status" value="24"/>
</dbReference>
<keyword evidence="2" id="KW-0479">Metal-binding</keyword>
<feature type="domain" description="C2H2-type" evidence="12">
    <location>
        <begin position="954"/>
        <end position="985"/>
    </location>
</feature>
<reference evidence="13" key="2">
    <citation type="submission" date="2023-05" db="EMBL/GenBank/DDBJ databases">
        <authorList>
            <person name="Fouks B."/>
        </authorList>
    </citation>
    <scope>NUCLEOTIDE SEQUENCE</scope>
    <source>
        <strain evidence="13">Stay&amp;Tobe</strain>
        <tissue evidence="13">Testes</tissue>
    </source>
</reference>
<dbReference type="GO" id="GO:0005634">
    <property type="term" value="C:nucleus"/>
    <property type="evidence" value="ECO:0007669"/>
    <property type="project" value="UniProtKB-SubCell"/>
</dbReference>
<feature type="domain" description="C2H2-type" evidence="12">
    <location>
        <begin position="528"/>
        <end position="555"/>
    </location>
</feature>
<reference evidence="13" key="1">
    <citation type="journal article" date="2023" name="IScience">
        <title>Live-bearing cockroach genome reveals convergent evolutionary mechanisms linked to viviparity in insects and beyond.</title>
        <authorList>
            <person name="Fouks B."/>
            <person name="Harrison M.C."/>
            <person name="Mikhailova A.A."/>
            <person name="Marchal E."/>
            <person name="English S."/>
            <person name="Carruthers M."/>
            <person name="Jennings E.C."/>
            <person name="Chiamaka E.L."/>
            <person name="Frigard R.A."/>
            <person name="Pippel M."/>
            <person name="Attardo G.M."/>
            <person name="Benoit J.B."/>
            <person name="Bornberg-Bauer E."/>
            <person name="Tobe S.S."/>
        </authorList>
    </citation>
    <scope>NUCLEOTIDE SEQUENCE</scope>
    <source>
        <strain evidence="13">Stay&amp;Tobe</strain>
    </source>
</reference>
<dbReference type="GO" id="GO:0043565">
    <property type="term" value="F:sequence-specific DNA binding"/>
    <property type="evidence" value="ECO:0007669"/>
    <property type="project" value="TreeGrafter"/>
</dbReference>
<keyword evidence="4 10" id="KW-0863">Zinc-finger</keyword>
<keyword evidence="14" id="KW-1185">Reference proteome</keyword>
<dbReference type="Pfam" id="PF00096">
    <property type="entry name" value="zf-C2H2"/>
    <property type="match status" value="5"/>
</dbReference>
<comment type="caution">
    <text evidence="13">The sequence shown here is derived from an EMBL/GenBank/DDBJ whole genome shotgun (WGS) entry which is preliminary data.</text>
</comment>
<evidence type="ECO:0000256" key="6">
    <source>
        <dbReference type="ARBA" id="ARBA00023015"/>
    </source>
</evidence>
<feature type="domain" description="C2H2-type" evidence="12">
    <location>
        <begin position="613"/>
        <end position="641"/>
    </location>
</feature>
<dbReference type="GO" id="GO:0048598">
    <property type="term" value="P:embryonic morphogenesis"/>
    <property type="evidence" value="ECO:0007669"/>
    <property type="project" value="UniProtKB-ARBA"/>
</dbReference>
<feature type="domain" description="C2H2-type" evidence="12">
    <location>
        <begin position="585"/>
        <end position="612"/>
    </location>
</feature>
<proteinExistence type="predicted"/>
<evidence type="ECO:0000313" key="13">
    <source>
        <dbReference type="EMBL" id="KAJ9585082.1"/>
    </source>
</evidence>
<evidence type="ECO:0000256" key="1">
    <source>
        <dbReference type="ARBA" id="ARBA00004123"/>
    </source>
</evidence>
<feature type="compositionally biased region" description="Pro residues" evidence="11">
    <location>
        <begin position="738"/>
        <end position="761"/>
    </location>
</feature>
<dbReference type="PROSITE" id="PS00028">
    <property type="entry name" value="ZINC_FINGER_C2H2_1"/>
    <property type="match status" value="17"/>
</dbReference>
<feature type="region of interest" description="Disordered" evidence="11">
    <location>
        <begin position="719"/>
        <end position="761"/>
    </location>
</feature>
<evidence type="ECO:0000256" key="9">
    <source>
        <dbReference type="ARBA" id="ARBA00023242"/>
    </source>
</evidence>
<comment type="subcellular location">
    <subcellularLocation>
        <location evidence="1">Nucleus</location>
    </subcellularLocation>
</comment>
<evidence type="ECO:0000256" key="3">
    <source>
        <dbReference type="ARBA" id="ARBA00022737"/>
    </source>
</evidence>
<keyword evidence="8" id="KW-0804">Transcription</keyword>
<name>A0AAD7ZR74_DIPPU</name>
<dbReference type="FunFam" id="3.30.160.60:FF:000624">
    <property type="entry name" value="zinc finger protein 697"/>
    <property type="match status" value="1"/>
</dbReference>
<feature type="domain" description="C2H2-type" evidence="12">
    <location>
        <begin position="169"/>
        <end position="192"/>
    </location>
</feature>
<dbReference type="PANTHER" id="PTHR24408:SF58">
    <property type="entry name" value="TRANSCRIPTION FACTOR (TFIIIA), PUTATIVE (AFU_ORTHOLOGUE AFUA_1G05150)-RELATED"/>
    <property type="match status" value="1"/>
</dbReference>
<evidence type="ECO:0000256" key="7">
    <source>
        <dbReference type="ARBA" id="ARBA00023125"/>
    </source>
</evidence>
<keyword evidence="9" id="KW-0539">Nucleus</keyword>
<keyword evidence="5" id="KW-0862">Zinc</keyword>
<keyword evidence="6" id="KW-0805">Transcription regulation</keyword>
<dbReference type="SUPFAM" id="SSF57667">
    <property type="entry name" value="beta-beta-alpha zinc fingers"/>
    <property type="match status" value="7"/>
</dbReference>
<evidence type="ECO:0000256" key="2">
    <source>
        <dbReference type="ARBA" id="ARBA00022723"/>
    </source>
</evidence>
<sequence>MSNITSNSDPESEVFLLTGFNSNLTNVEIPTLYLRSQQDNLNMAVQTQLPVQQNVLYSLVVGGDKYQLLDIQENKSPAITLNNFDNNIWESTEMPNLQVEQKQSPVTHIEIIRQKPNVSKVKHGASRRVTGANRVVPMITNMWQKRELKTCEQSLTTMYKSILDDPEEYECEFCHERFLYVTQVEYHMKETHHQHHVVSEQCFVCRKKYVSQRQLNHHLLIVHGIQCPELMCKICFMELNSAMEQKAHERKHDKVYCCQYCPTKFASEYFCQKHHEEHLVHIKPFQCATCGKRFQNGISLSTHQIRHRNLKCSVCNVDVINELELLNHVKEHGNAKKQTFLETIELLDTEEVQLEDMLNVYLKTNCNQQTIPGMDKGISNCIEGLLSAVSQTLDASQESPSERSGVECKLCGLEASCPKELVEHRRNNHIRSCTCLICGKRSRSVSQTWRHMATHVDKSRAANRSDVQCQICHKLFPTRGKKNFHVEQVHKVEIVHRTHSCTVCSRKFQHRAARDRHMQLHSEEKTGLKCAVCQQIFLRPKFLIRHMAEHENRNECNICNKTFIRRRQLKLHLTTHSGSAVKNKFKCPSCPVTCQGLAGLQEHIRTHTGERPYGCDQCKATFKRIQALKKHKRNVHNGPGATSHPCSSCSMVFNNRGNLLRHYLLKHELEMPVISCSDKKSANEIYVLPPIDKIPETHPHAEKINKLVAAEKEKLSKISEFPSASKTKKEDGSSSAPVPSPLPPPPVPVPPAAPAPVPPKESVPQNVLTLYRCGMCLTDFLDRELLTQHIENAHKEIPSAQPIQTTKPVSSPPPEEVVAESIKDATSQESTTCKDAVELEECSCKECGKTFKYATRLERHMKIHIGTRPFACAQCGKRFAEKHNLKVHMRIHTGERPYKCTQCGKQMRYLKDFADHKRQHLGIKPYECDQCAAKFLRQRELVRHKATHSSDKKYQCPICDKTFTRLDQLKLVHMRSHDIHPQPAPYACPICDKRFYIKRKLQQHRILHSGVKAHQCPMCTKTFALETYLKSHLKTHQKQDGYIQCPKCPRKFASQQTLHVHSEKFHARIQKYKEVSKKKKTNDLTLLDSEIDITDMDVGLLSDDLLNEKCSTVIYLQMVPELDLPLNTE</sequence>
<evidence type="ECO:0000259" key="12">
    <source>
        <dbReference type="PROSITE" id="PS50157"/>
    </source>
</evidence>